<name>A0A7J6SZN8_PEROL</name>
<sequence length="117" mass="12882">DSYASFNCHHHAPIGDWSDPHPSGPFVGFVLINDARFLVAATFSQDGSVIGDLIIDFHGLEPIAAGDVPYNMIGTKVEISRASPQSEIFDRLNAELEYIVFNTKKVSSHSKSMELEF</sequence>
<evidence type="ECO:0000313" key="1">
    <source>
        <dbReference type="EMBL" id="KAF4738211.1"/>
    </source>
</evidence>
<protein>
    <submittedName>
        <fullName evidence="1">Uncharacterized protein</fullName>
    </submittedName>
</protein>
<gene>
    <name evidence="1" type="ORF">FOZ63_005093</name>
</gene>
<dbReference type="AlphaFoldDB" id="A0A7J6SZN8"/>
<dbReference type="EMBL" id="JABANO010014638">
    <property type="protein sequence ID" value="KAF4738211.1"/>
    <property type="molecule type" value="Genomic_DNA"/>
</dbReference>
<dbReference type="Proteomes" id="UP000553632">
    <property type="component" value="Unassembled WGS sequence"/>
</dbReference>
<keyword evidence="2" id="KW-1185">Reference proteome</keyword>
<reference evidence="1 2" key="1">
    <citation type="submission" date="2020-04" db="EMBL/GenBank/DDBJ databases">
        <title>Perkinsus olseni comparative genomics.</title>
        <authorList>
            <person name="Bogema D.R."/>
        </authorList>
    </citation>
    <scope>NUCLEOTIDE SEQUENCE [LARGE SCALE GENOMIC DNA]</scope>
    <source>
        <strain evidence="1 2">ATCC PRA-207</strain>
    </source>
</reference>
<proteinExistence type="predicted"/>
<accession>A0A7J6SZN8</accession>
<organism evidence="1 2">
    <name type="scientific">Perkinsus olseni</name>
    <name type="common">Perkinsus atlanticus</name>
    <dbReference type="NCBI Taxonomy" id="32597"/>
    <lineage>
        <taxon>Eukaryota</taxon>
        <taxon>Sar</taxon>
        <taxon>Alveolata</taxon>
        <taxon>Perkinsozoa</taxon>
        <taxon>Perkinsea</taxon>
        <taxon>Perkinsida</taxon>
        <taxon>Perkinsidae</taxon>
        <taxon>Perkinsus</taxon>
    </lineage>
</organism>
<feature type="non-terminal residue" evidence="1">
    <location>
        <position position="117"/>
    </location>
</feature>
<evidence type="ECO:0000313" key="2">
    <source>
        <dbReference type="Proteomes" id="UP000553632"/>
    </source>
</evidence>
<comment type="caution">
    <text evidence="1">The sequence shown here is derived from an EMBL/GenBank/DDBJ whole genome shotgun (WGS) entry which is preliminary data.</text>
</comment>